<name>A0ABR9WCS6_9BACT</name>
<dbReference type="SUPFAM" id="SSF55874">
    <property type="entry name" value="ATPase domain of HSP90 chaperone/DNA topoisomerase II/histidine kinase"/>
    <property type="match status" value="1"/>
</dbReference>
<evidence type="ECO:0000313" key="5">
    <source>
        <dbReference type="Proteomes" id="UP000634134"/>
    </source>
</evidence>
<protein>
    <recommendedName>
        <fullName evidence="2">histidine kinase</fullName>
        <ecNumber evidence="2">2.7.13.3</ecNumber>
    </recommendedName>
</protein>
<reference evidence="5" key="1">
    <citation type="submission" date="2023-07" db="EMBL/GenBank/DDBJ databases">
        <title>Dyadobacter sp. nov 'subterranea' isolated from contaminted grondwater.</title>
        <authorList>
            <person name="Szabo I."/>
            <person name="Al-Omari J."/>
            <person name="Szerdahelyi S.G."/>
            <person name="Rado J."/>
        </authorList>
    </citation>
    <scope>NUCLEOTIDE SEQUENCE [LARGE SCALE GENOMIC DNA]</scope>
    <source>
        <strain evidence="5">UP-52</strain>
    </source>
</reference>
<dbReference type="InterPro" id="IPR004358">
    <property type="entry name" value="Sig_transdc_His_kin-like_C"/>
</dbReference>
<comment type="caution">
    <text evidence="4">The sequence shown here is derived from an EMBL/GenBank/DDBJ whole genome shotgun (WGS) entry which is preliminary data.</text>
</comment>
<dbReference type="Gene3D" id="3.30.565.10">
    <property type="entry name" value="Histidine kinase-like ATPase, C-terminal domain"/>
    <property type="match status" value="1"/>
</dbReference>
<keyword evidence="5" id="KW-1185">Reference proteome</keyword>
<dbReference type="PRINTS" id="PR00344">
    <property type="entry name" value="BCTRLSENSOR"/>
</dbReference>
<accession>A0ABR9WCS6</accession>
<comment type="catalytic activity">
    <reaction evidence="1">
        <text>ATP + protein L-histidine = ADP + protein N-phospho-L-histidine.</text>
        <dbReference type="EC" id="2.7.13.3"/>
    </reaction>
</comment>
<evidence type="ECO:0000256" key="1">
    <source>
        <dbReference type="ARBA" id="ARBA00000085"/>
    </source>
</evidence>
<dbReference type="Proteomes" id="UP000634134">
    <property type="component" value="Unassembled WGS sequence"/>
</dbReference>
<gene>
    <name evidence="4" type="ORF">IEE83_15470</name>
</gene>
<evidence type="ECO:0000256" key="2">
    <source>
        <dbReference type="ARBA" id="ARBA00012438"/>
    </source>
</evidence>
<dbReference type="EC" id="2.7.13.3" evidence="2"/>
<dbReference type="InterPro" id="IPR003594">
    <property type="entry name" value="HATPase_dom"/>
</dbReference>
<feature type="domain" description="Histidine kinase/HSP90-like ATPase" evidence="3">
    <location>
        <begin position="3"/>
        <end position="40"/>
    </location>
</feature>
<sequence>MYQTGYGIGLYLTRKIVHAAGGRISVESQPGVGSEFKIYLTE</sequence>
<organism evidence="4 5">
    <name type="scientific">Dyadobacter subterraneus</name>
    <dbReference type="NCBI Taxonomy" id="2773304"/>
    <lineage>
        <taxon>Bacteria</taxon>
        <taxon>Pseudomonadati</taxon>
        <taxon>Bacteroidota</taxon>
        <taxon>Cytophagia</taxon>
        <taxon>Cytophagales</taxon>
        <taxon>Spirosomataceae</taxon>
        <taxon>Dyadobacter</taxon>
    </lineage>
</organism>
<dbReference type="EMBL" id="JACYGY010000001">
    <property type="protein sequence ID" value="MBE9463287.1"/>
    <property type="molecule type" value="Genomic_DNA"/>
</dbReference>
<evidence type="ECO:0000313" key="4">
    <source>
        <dbReference type="EMBL" id="MBE9463287.1"/>
    </source>
</evidence>
<evidence type="ECO:0000259" key="3">
    <source>
        <dbReference type="Pfam" id="PF02518"/>
    </source>
</evidence>
<proteinExistence type="predicted"/>
<dbReference type="InterPro" id="IPR036890">
    <property type="entry name" value="HATPase_C_sf"/>
</dbReference>
<dbReference type="Pfam" id="PF02518">
    <property type="entry name" value="HATPase_c"/>
    <property type="match status" value="1"/>
</dbReference>